<accession>A0A2H0CI94</accession>
<comment type="caution">
    <text evidence="8">The sequence shown here is derived from an EMBL/GenBank/DDBJ whole genome shotgun (WGS) entry which is preliminary data.</text>
</comment>
<keyword evidence="4" id="KW-0238">DNA-binding</keyword>
<dbReference type="PANTHER" id="PTHR43133:SF8">
    <property type="entry name" value="RNA POLYMERASE SIGMA FACTOR HI_1459-RELATED"/>
    <property type="match status" value="1"/>
</dbReference>
<dbReference type="Proteomes" id="UP000229176">
    <property type="component" value="Unassembled WGS sequence"/>
</dbReference>
<keyword evidence="3" id="KW-0731">Sigma factor</keyword>
<dbReference type="PANTHER" id="PTHR43133">
    <property type="entry name" value="RNA POLYMERASE ECF-TYPE SIGMA FACTO"/>
    <property type="match status" value="1"/>
</dbReference>
<feature type="domain" description="RNA polymerase sigma factor 70 region 4 type 2" evidence="7">
    <location>
        <begin position="112"/>
        <end position="162"/>
    </location>
</feature>
<evidence type="ECO:0000256" key="5">
    <source>
        <dbReference type="ARBA" id="ARBA00023163"/>
    </source>
</evidence>
<reference evidence="8 9" key="1">
    <citation type="submission" date="2017-09" db="EMBL/GenBank/DDBJ databases">
        <title>Depth-based differentiation of microbial function through sediment-hosted aquifers and enrichment of novel symbionts in the deep terrestrial subsurface.</title>
        <authorList>
            <person name="Probst A.J."/>
            <person name="Ladd B."/>
            <person name="Jarett J.K."/>
            <person name="Geller-Mcgrath D.E."/>
            <person name="Sieber C.M."/>
            <person name="Emerson J.B."/>
            <person name="Anantharaman K."/>
            <person name="Thomas B.C."/>
            <person name="Malmstrom R."/>
            <person name="Stieglmeier M."/>
            <person name="Klingl A."/>
            <person name="Woyke T."/>
            <person name="Ryan C.M."/>
            <person name="Banfield J.F."/>
        </authorList>
    </citation>
    <scope>NUCLEOTIDE SEQUENCE [LARGE SCALE GENOMIC DNA]</scope>
    <source>
        <strain evidence="8">CG22_combo_CG10-13_8_21_14_all_32_8</strain>
    </source>
</reference>
<dbReference type="Pfam" id="PF04542">
    <property type="entry name" value="Sigma70_r2"/>
    <property type="match status" value="1"/>
</dbReference>
<dbReference type="Pfam" id="PF08281">
    <property type="entry name" value="Sigma70_r4_2"/>
    <property type="match status" value="1"/>
</dbReference>
<dbReference type="InterPro" id="IPR039425">
    <property type="entry name" value="RNA_pol_sigma-70-like"/>
</dbReference>
<dbReference type="GO" id="GO:0006352">
    <property type="term" value="P:DNA-templated transcription initiation"/>
    <property type="evidence" value="ECO:0007669"/>
    <property type="project" value="InterPro"/>
</dbReference>
<evidence type="ECO:0008006" key="10">
    <source>
        <dbReference type="Google" id="ProtNLM"/>
    </source>
</evidence>
<name>A0A2H0CI94_9BACT</name>
<evidence type="ECO:0000256" key="1">
    <source>
        <dbReference type="ARBA" id="ARBA00010641"/>
    </source>
</evidence>
<gene>
    <name evidence="8" type="ORF">COW91_01255</name>
</gene>
<feature type="domain" description="RNA polymerase sigma-70 region 2" evidence="6">
    <location>
        <begin position="15"/>
        <end position="82"/>
    </location>
</feature>
<evidence type="ECO:0000256" key="2">
    <source>
        <dbReference type="ARBA" id="ARBA00023015"/>
    </source>
</evidence>
<evidence type="ECO:0000259" key="7">
    <source>
        <dbReference type="Pfam" id="PF08281"/>
    </source>
</evidence>
<keyword evidence="2" id="KW-0805">Transcription regulation</keyword>
<dbReference type="GO" id="GO:0003677">
    <property type="term" value="F:DNA binding"/>
    <property type="evidence" value="ECO:0007669"/>
    <property type="project" value="UniProtKB-KW"/>
</dbReference>
<dbReference type="SUPFAM" id="SSF88946">
    <property type="entry name" value="Sigma2 domain of RNA polymerase sigma factors"/>
    <property type="match status" value="1"/>
</dbReference>
<dbReference type="InterPro" id="IPR013249">
    <property type="entry name" value="RNA_pol_sigma70_r4_t2"/>
</dbReference>
<dbReference type="AlphaFoldDB" id="A0A2H0CI94"/>
<evidence type="ECO:0000313" key="9">
    <source>
        <dbReference type="Proteomes" id="UP000229176"/>
    </source>
</evidence>
<dbReference type="EMBL" id="PCTI01000014">
    <property type="protein sequence ID" value="PIP69088.1"/>
    <property type="molecule type" value="Genomic_DNA"/>
</dbReference>
<keyword evidence="5" id="KW-0804">Transcription</keyword>
<dbReference type="SUPFAM" id="SSF88659">
    <property type="entry name" value="Sigma3 and sigma4 domains of RNA polymerase sigma factors"/>
    <property type="match status" value="1"/>
</dbReference>
<dbReference type="GO" id="GO:0016987">
    <property type="term" value="F:sigma factor activity"/>
    <property type="evidence" value="ECO:0007669"/>
    <property type="project" value="UniProtKB-KW"/>
</dbReference>
<evidence type="ECO:0000313" key="8">
    <source>
        <dbReference type="EMBL" id="PIP69088.1"/>
    </source>
</evidence>
<dbReference type="NCBIfam" id="TIGR02937">
    <property type="entry name" value="sigma70-ECF"/>
    <property type="match status" value="1"/>
</dbReference>
<proteinExistence type="inferred from homology"/>
<organism evidence="8 9">
    <name type="scientific">Candidatus Nomurabacteria bacterium CG22_combo_CG10-13_8_21_14_all_32_8</name>
    <dbReference type="NCBI Taxonomy" id="1974732"/>
    <lineage>
        <taxon>Bacteria</taxon>
        <taxon>Candidatus Nomuraibacteriota</taxon>
    </lineage>
</organism>
<dbReference type="InterPro" id="IPR013325">
    <property type="entry name" value="RNA_pol_sigma_r2"/>
</dbReference>
<dbReference type="CDD" id="cd06171">
    <property type="entry name" value="Sigma70_r4"/>
    <property type="match status" value="1"/>
</dbReference>
<sequence>MDTKRKKERELLTELYNTHSDAIFRFCYFKTKNRETAKDLTQDVFIKVFNHITKTEEEIQNYKSFIYTVAKNTIIDFWRKSKSIPESQLSEGFFESIAEEDKIENTLDYSIFLSLLEKLSESDREVILLRYVEDMSSKDMAELLKERENTILVRISRAREKLRILLKTTENQNE</sequence>
<comment type="similarity">
    <text evidence="1">Belongs to the sigma-70 factor family. ECF subfamily.</text>
</comment>
<evidence type="ECO:0000259" key="6">
    <source>
        <dbReference type="Pfam" id="PF04542"/>
    </source>
</evidence>
<dbReference type="Gene3D" id="1.10.10.10">
    <property type="entry name" value="Winged helix-like DNA-binding domain superfamily/Winged helix DNA-binding domain"/>
    <property type="match status" value="1"/>
</dbReference>
<protein>
    <recommendedName>
        <fullName evidence="10">RNA polymerase sigma factor</fullName>
    </recommendedName>
</protein>
<evidence type="ECO:0000256" key="4">
    <source>
        <dbReference type="ARBA" id="ARBA00023125"/>
    </source>
</evidence>
<dbReference type="InterPro" id="IPR007627">
    <property type="entry name" value="RNA_pol_sigma70_r2"/>
</dbReference>
<evidence type="ECO:0000256" key="3">
    <source>
        <dbReference type="ARBA" id="ARBA00023082"/>
    </source>
</evidence>
<dbReference type="InterPro" id="IPR036388">
    <property type="entry name" value="WH-like_DNA-bd_sf"/>
</dbReference>
<dbReference type="InterPro" id="IPR014284">
    <property type="entry name" value="RNA_pol_sigma-70_dom"/>
</dbReference>
<dbReference type="InterPro" id="IPR013324">
    <property type="entry name" value="RNA_pol_sigma_r3/r4-like"/>
</dbReference>
<dbReference type="Gene3D" id="1.10.1740.10">
    <property type="match status" value="1"/>
</dbReference>